<keyword evidence="3 6" id="KW-0647">Proteasome</keyword>
<organism evidence="7 8">
    <name type="scientific">Calicophoron daubneyi</name>
    <name type="common">Rumen fluke</name>
    <name type="synonym">Paramphistomum daubneyi</name>
    <dbReference type="NCBI Taxonomy" id="300641"/>
    <lineage>
        <taxon>Eukaryota</taxon>
        <taxon>Metazoa</taxon>
        <taxon>Spiralia</taxon>
        <taxon>Lophotrochozoa</taxon>
        <taxon>Platyhelminthes</taxon>
        <taxon>Trematoda</taxon>
        <taxon>Digenea</taxon>
        <taxon>Plagiorchiida</taxon>
        <taxon>Pronocephalata</taxon>
        <taxon>Paramphistomoidea</taxon>
        <taxon>Paramphistomidae</taxon>
        <taxon>Calicophoron</taxon>
    </lineage>
</organism>
<dbReference type="AlphaFoldDB" id="A0AAV2TV10"/>
<dbReference type="InterPro" id="IPR035206">
    <property type="entry name" value="Proteasome_beta2"/>
</dbReference>
<evidence type="ECO:0000256" key="1">
    <source>
        <dbReference type="ARBA" id="ARBA00011656"/>
    </source>
</evidence>
<comment type="function">
    <text evidence="6">Component of the proteasome, a multicatalytic proteinase complex which is characterized by its ability to cleave peptides with Arg, Phe, Tyr, Leu, and Glu adjacent to the leaving group at neutral or slightly basic pH. The proteasome has an ATP-dependent proteolytic activity.</text>
</comment>
<dbReference type="EMBL" id="CAXLJL010000823">
    <property type="protein sequence ID" value="CAL5141284.1"/>
    <property type="molecule type" value="Genomic_DNA"/>
</dbReference>
<evidence type="ECO:0000313" key="8">
    <source>
        <dbReference type="Proteomes" id="UP001497525"/>
    </source>
</evidence>
<dbReference type="Proteomes" id="UP001497525">
    <property type="component" value="Unassembled WGS sequence"/>
</dbReference>
<sequence>MECVIGIRTNEFCLLAADSRAARSICTLKHDQEKMFKFSSRIVGAVCGEAGDTTQFSEFVQQNMQLYEIRNGYELTPRGAANFTRSNLANALRSRSPYHVNMVIGGFDSKNGPELYYLDYLATLAKVPFAVHGYGSYMSLSVLDRNYRPDMSVEEAVNLLRDCVREIQKRFIVNLDRYSVQVVDKEGIRSLPDLVDFAKPAN</sequence>
<comment type="caution">
    <text evidence="7">The sequence shown here is derived from an EMBL/GenBank/DDBJ whole genome shotgun (WGS) entry which is preliminary data.</text>
</comment>
<dbReference type="GO" id="GO:0005839">
    <property type="term" value="C:proteasome core complex"/>
    <property type="evidence" value="ECO:0007669"/>
    <property type="project" value="InterPro"/>
</dbReference>
<reference evidence="7" key="1">
    <citation type="submission" date="2024-06" db="EMBL/GenBank/DDBJ databases">
        <authorList>
            <person name="Liu X."/>
            <person name="Lenzi L."/>
            <person name="Haldenby T S."/>
            <person name="Uol C."/>
        </authorList>
    </citation>
    <scope>NUCLEOTIDE SEQUENCE</scope>
</reference>
<dbReference type="FunFam" id="3.60.20.10:FF:000008">
    <property type="entry name" value="Proteasome subunit beta type-4"/>
    <property type="match status" value="1"/>
</dbReference>
<dbReference type="Gene3D" id="3.60.20.10">
    <property type="entry name" value="Glutamine Phosphoribosylpyrophosphate, subunit 1, domain 1"/>
    <property type="match status" value="1"/>
</dbReference>
<comment type="subunit">
    <text evidence="1">The 26S proteasome consists of a 20S proteasome core and two 19S regulatory subunits. The 20S proteasome core is a barrel-shaped complex made of 28 subunits that are arranged in four stacked rings. The two outer rings are each formed by seven alpha subunits, and the two inner rings are formed by seven beta subunits. The proteolytic activity is exerted by three beta-subunits PSMB5, PSMB6 and PSMB7.</text>
</comment>
<dbReference type="PANTHER" id="PTHR32194:SF2">
    <property type="entry name" value="PROTEASOME SUBUNIT BETA TYPE-1"/>
    <property type="match status" value="1"/>
</dbReference>
<dbReference type="PROSITE" id="PS51476">
    <property type="entry name" value="PROTEASOME_BETA_2"/>
    <property type="match status" value="1"/>
</dbReference>
<evidence type="ECO:0000256" key="6">
    <source>
        <dbReference type="RuleBase" id="RU004203"/>
    </source>
</evidence>
<comment type="similarity">
    <text evidence="6">Belongs to the peptidase T1B family.</text>
</comment>
<gene>
    <name evidence="7" type="ORF">CDAUBV1_LOCUS16538</name>
</gene>
<dbReference type="GO" id="GO:0005737">
    <property type="term" value="C:cytoplasm"/>
    <property type="evidence" value="ECO:0007669"/>
    <property type="project" value="UniProtKB-SubCell"/>
</dbReference>
<dbReference type="GO" id="GO:0005634">
    <property type="term" value="C:nucleus"/>
    <property type="evidence" value="ECO:0007669"/>
    <property type="project" value="UniProtKB-SubCell"/>
</dbReference>
<dbReference type="CDD" id="cd03758">
    <property type="entry name" value="proteasome_beta_type_2"/>
    <property type="match status" value="1"/>
</dbReference>
<evidence type="ECO:0000256" key="2">
    <source>
        <dbReference type="ARBA" id="ARBA00022490"/>
    </source>
</evidence>
<evidence type="ECO:0000256" key="5">
    <source>
        <dbReference type="ARBA" id="ARBA00049625"/>
    </source>
</evidence>
<evidence type="ECO:0000313" key="7">
    <source>
        <dbReference type="EMBL" id="CAL5141284.1"/>
    </source>
</evidence>
<dbReference type="GO" id="GO:0010498">
    <property type="term" value="P:proteasomal protein catabolic process"/>
    <property type="evidence" value="ECO:0007669"/>
    <property type="project" value="InterPro"/>
</dbReference>
<dbReference type="Pfam" id="PF00227">
    <property type="entry name" value="Proteasome"/>
    <property type="match status" value="1"/>
</dbReference>
<dbReference type="InterPro" id="IPR001353">
    <property type="entry name" value="Proteasome_sua/b"/>
</dbReference>
<comment type="function">
    <text evidence="5">Non-catalytic component of the 20S core proteasome complex involved in the proteolytic degradation of most intracellular proteins. This complex plays numerous essential roles within the cell by associating with different regulatory particles. Associated with two 19S regulatory particles, forms the 26S proteasome and thus participates in the ATP-dependent degradation of ubiquitinated proteins. The 26S proteasome plays a key role in the maintenance of protein homeostasis by removing misfolded or damaged proteins that could impair cellular functions, and by removing proteins whose functions are no longer required. Associated with the PA200 or PA28, the 20S proteasome mediates ubiquitin-independent protein degradation. This type of proteolysis is required in several pathways including spermatogenesis (20S-PA200 complex) or generation of a subset of MHC class I-presented antigenic peptides (20S-PA28 complex).</text>
</comment>
<protein>
    <recommendedName>
        <fullName evidence="6">Proteasome subunit beta</fullName>
    </recommendedName>
</protein>
<comment type="subcellular location">
    <subcellularLocation>
        <location evidence="6">Cytoplasm</location>
    </subcellularLocation>
    <subcellularLocation>
        <location evidence="6">Nucleus</location>
    </subcellularLocation>
</comment>
<dbReference type="InterPro" id="IPR029055">
    <property type="entry name" value="Ntn_hydrolases_N"/>
</dbReference>
<comment type="subunit">
    <text evidence="6">Component of the proteasome complex.</text>
</comment>
<dbReference type="SUPFAM" id="SSF56235">
    <property type="entry name" value="N-terminal nucleophile aminohydrolases (Ntn hydrolases)"/>
    <property type="match status" value="1"/>
</dbReference>
<name>A0AAV2TV10_CALDB</name>
<proteinExistence type="inferred from homology"/>
<keyword evidence="2 6" id="KW-0963">Cytoplasm</keyword>
<evidence type="ECO:0000256" key="4">
    <source>
        <dbReference type="ARBA" id="ARBA00023242"/>
    </source>
</evidence>
<evidence type="ECO:0000256" key="3">
    <source>
        <dbReference type="ARBA" id="ARBA00022942"/>
    </source>
</evidence>
<dbReference type="PANTHER" id="PTHR32194">
    <property type="entry name" value="METALLOPROTEASE TLDD"/>
    <property type="match status" value="1"/>
</dbReference>
<keyword evidence="4 6" id="KW-0539">Nucleus</keyword>
<dbReference type="InterPro" id="IPR023333">
    <property type="entry name" value="Proteasome_suB-type"/>
</dbReference>
<accession>A0AAV2TV10</accession>